<keyword evidence="1" id="KW-0808">Transferase</keyword>
<dbReference type="Pfam" id="PF00781">
    <property type="entry name" value="DAGK_cat"/>
    <property type="match status" value="1"/>
</dbReference>
<dbReference type="SMART" id="SM00046">
    <property type="entry name" value="DAGKc"/>
    <property type="match status" value="1"/>
</dbReference>
<dbReference type="InterPro" id="IPR001206">
    <property type="entry name" value="Diacylglycerol_kinase_cat_dom"/>
</dbReference>
<reference evidence="1" key="1">
    <citation type="submission" date="2015-12" db="EMBL/GenBank/DDBJ databases">
        <title>Update maize B73 reference genome by single molecule sequencing technologies.</title>
        <authorList>
            <consortium name="Maize Genome Sequencing Project"/>
            <person name="Ware D."/>
        </authorList>
    </citation>
    <scope>NUCLEOTIDE SEQUENCE</scope>
    <source>
        <tissue evidence="1">Seedling</tissue>
    </source>
</reference>
<dbReference type="PANTHER" id="PTHR12358:SF37">
    <property type="entry name" value="OS08G0152700 PROTEIN"/>
    <property type="match status" value="1"/>
</dbReference>
<dbReference type="SUPFAM" id="SSF111331">
    <property type="entry name" value="NAD kinase/diacylglycerol kinase-like"/>
    <property type="match status" value="1"/>
</dbReference>
<protein>
    <submittedName>
        <fullName evidence="1">Sphingoid long-chain bases kinase 1</fullName>
    </submittedName>
</protein>
<dbReference type="GO" id="GO:0016301">
    <property type="term" value="F:kinase activity"/>
    <property type="evidence" value="ECO:0007669"/>
    <property type="project" value="UniProtKB-KW"/>
</dbReference>
<sequence length="234" mass="25572">MSSRGLVRLPVSCSAAVDGVNGCLTYSTCRSRNYYYQYSHTTNLQISPVDQMPLPRKLKKSIQRNAYFLTQKRKLVPHCSSDLSTSCRGVPNYLSINVLQDQSNTKQGAIRKALVILNPNSGFRSSRDVFYQKVQSTLKLSGFKMEVIETAYAGHAKVLSSTVDLKKFPDGIICVGGDGIVNEVLNGLLSRDDFDVAIRFPIGIIPAGSDNSLVWTVLGIRDPVSAAIALAKVP</sequence>
<dbReference type="EMBL" id="CM000780">
    <property type="protein sequence ID" value="AQK50825.1"/>
    <property type="molecule type" value="Genomic_DNA"/>
</dbReference>
<proteinExistence type="predicted"/>
<dbReference type="PROSITE" id="PS50146">
    <property type="entry name" value="DAGK"/>
    <property type="match status" value="1"/>
</dbReference>
<dbReference type="GO" id="GO:0006665">
    <property type="term" value="P:sphingolipid metabolic process"/>
    <property type="evidence" value="ECO:0007669"/>
    <property type="project" value="UniProtKB-ARBA"/>
</dbReference>
<dbReference type="InterPro" id="IPR050187">
    <property type="entry name" value="Lipid_Phosphate_FormReg"/>
</dbReference>
<name>A0A1D6PW82_MAIZE</name>
<dbReference type="AlphaFoldDB" id="A0A1D6PW82"/>
<evidence type="ECO:0000313" key="1">
    <source>
        <dbReference type="EMBL" id="AQK50825.1"/>
    </source>
</evidence>
<dbReference type="Gene3D" id="3.40.50.10330">
    <property type="entry name" value="Probable inorganic polyphosphate/atp-NAD kinase, domain 1"/>
    <property type="match status" value="1"/>
</dbReference>
<keyword evidence="1" id="KW-0418">Kinase</keyword>
<dbReference type="InterPro" id="IPR016064">
    <property type="entry name" value="NAD/diacylglycerol_kinase_sf"/>
</dbReference>
<dbReference type="ExpressionAtlas" id="A0A1D6PW82">
    <property type="expression patterns" value="baseline and differential"/>
</dbReference>
<organism evidence="1">
    <name type="scientific">Zea mays</name>
    <name type="common">Maize</name>
    <dbReference type="NCBI Taxonomy" id="4577"/>
    <lineage>
        <taxon>Eukaryota</taxon>
        <taxon>Viridiplantae</taxon>
        <taxon>Streptophyta</taxon>
        <taxon>Embryophyta</taxon>
        <taxon>Tracheophyta</taxon>
        <taxon>Spermatophyta</taxon>
        <taxon>Magnoliopsida</taxon>
        <taxon>Liliopsida</taxon>
        <taxon>Poales</taxon>
        <taxon>Poaceae</taxon>
        <taxon>PACMAD clade</taxon>
        <taxon>Panicoideae</taxon>
        <taxon>Andropogonodae</taxon>
        <taxon>Andropogoneae</taxon>
        <taxon>Tripsacinae</taxon>
        <taxon>Zea</taxon>
    </lineage>
</organism>
<dbReference type="InterPro" id="IPR017438">
    <property type="entry name" value="ATP-NAD_kinase_N"/>
</dbReference>
<accession>A0A1D6PW82</accession>
<gene>
    <name evidence="1" type="ORF">ZEAMMB73_Zm00001d049572</name>
</gene>
<dbReference type="PANTHER" id="PTHR12358">
    <property type="entry name" value="SPHINGOSINE KINASE"/>
    <property type="match status" value="1"/>
</dbReference>
<dbReference type="GO" id="GO:0016020">
    <property type="term" value="C:membrane"/>
    <property type="evidence" value="ECO:0007669"/>
    <property type="project" value="GOC"/>
</dbReference>